<comment type="caution">
    <text evidence="1">The sequence shown here is derived from an EMBL/GenBank/DDBJ whole genome shotgun (WGS) entry which is preliminary data.</text>
</comment>
<dbReference type="Proteomes" id="UP000050360">
    <property type="component" value="Unassembled WGS sequence"/>
</dbReference>
<gene>
    <name evidence="1" type="ORF">MPEBLZ_03581</name>
</gene>
<sequence length="163" mass="18257">MPAPKKAHDEMVTRAHNRIKAIFNVIEIKKEASLTSKLSRNLTMGEERVDLLLHISYQGNIYALPVEIETQEGNMFQIEKNIGKCVEAFGGVLIIPRSSMVDAIKKTLKHIPVAHSRRTIIISYALLQNKSYASDLIIKEAIGQLLILCIKPVKQKDVGININ</sequence>
<dbReference type="EMBL" id="LKCM01000290">
    <property type="protein sequence ID" value="KPQ41863.1"/>
    <property type="molecule type" value="Genomic_DNA"/>
</dbReference>
<evidence type="ECO:0000313" key="1">
    <source>
        <dbReference type="EMBL" id="KPQ41863.1"/>
    </source>
</evidence>
<proteinExistence type="predicted"/>
<reference evidence="1 2" key="1">
    <citation type="submission" date="2015-09" db="EMBL/GenBank/DDBJ databases">
        <title>A metagenomics-based metabolic model of nitrate-dependent anaerobic oxidation of methane by Methanoperedens-like archaea.</title>
        <authorList>
            <person name="Arshad A."/>
            <person name="Speth D.R."/>
            <person name="De Graaf R.M."/>
            <person name="Op Den Camp H.J."/>
            <person name="Jetten M.S."/>
            <person name="Welte C.U."/>
        </authorList>
    </citation>
    <scope>NUCLEOTIDE SEQUENCE [LARGE SCALE GENOMIC DNA]</scope>
</reference>
<protein>
    <submittedName>
        <fullName evidence="1">Uncharacterized protein</fullName>
    </submittedName>
</protein>
<name>A0A0P8ACN6_9EURY</name>
<dbReference type="AlphaFoldDB" id="A0A0P8ACN6"/>
<evidence type="ECO:0000313" key="2">
    <source>
        <dbReference type="Proteomes" id="UP000050360"/>
    </source>
</evidence>
<accession>A0A0P8ACN6</accession>
<organism evidence="1 2">
    <name type="scientific">Candidatus Methanoperedens nitratireducens</name>
    <dbReference type="NCBI Taxonomy" id="1392998"/>
    <lineage>
        <taxon>Archaea</taxon>
        <taxon>Methanobacteriati</taxon>
        <taxon>Methanobacteriota</taxon>
        <taxon>Stenosarchaea group</taxon>
        <taxon>Methanomicrobia</taxon>
        <taxon>Methanosarcinales</taxon>
        <taxon>ANME-2 cluster</taxon>
        <taxon>Candidatus Methanoperedentaceae</taxon>
        <taxon>Candidatus Methanoperedens</taxon>
    </lineage>
</organism>